<evidence type="ECO:0000313" key="1">
    <source>
        <dbReference type="EMBL" id="OAS22533.1"/>
    </source>
</evidence>
<dbReference type="EMBL" id="LWHQ01000038">
    <property type="protein sequence ID" value="OAS22533.1"/>
    <property type="molecule type" value="Genomic_DNA"/>
</dbReference>
<proteinExistence type="predicted"/>
<sequence>MIRPLVIDQPPPKVVLAGELKALRARALDARHGGAKPTNPHGRRRFVYGRVVYLTENHAPLPAPPSATAG</sequence>
<reference evidence="1 2" key="1">
    <citation type="submission" date="2016-04" db="EMBL/GenBank/DDBJ databases">
        <authorList>
            <person name="Evans L.H."/>
            <person name="Alamgir A."/>
            <person name="Owens N."/>
            <person name="Weber N.D."/>
            <person name="Virtaneva K."/>
            <person name="Barbian K."/>
            <person name="Babar A."/>
            <person name="Rosenke K."/>
        </authorList>
    </citation>
    <scope>NUCLEOTIDE SEQUENCE [LARGE SCALE GENOMIC DNA]</scope>
    <source>
        <strain evidence="1 2">PMB02</strain>
    </source>
</reference>
<dbReference type="RefSeq" id="WP_048431816.1">
    <property type="nucleotide sequence ID" value="NZ_LWHQ01000038.1"/>
</dbReference>
<dbReference type="Proteomes" id="UP000078316">
    <property type="component" value="Unassembled WGS sequence"/>
</dbReference>
<evidence type="ECO:0000313" key="2">
    <source>
        <dbReference type="Proteomes" id="UP000078316"/>
    </source>
</evidence>
<accession>A0A179S655</accession>
<gene>
    <name evidence="1" type="ORF">A5481_19255</name>
</gene>
<comment type="caution">
    <text evidence="1">The sequence shown here is derived from an EMBL/GenBank/DDBJ whole genome shotgun (WGS) entry which is preliminary data.</text>
</comment>
<name>A0A179S655_9HYPH</name>
<organism evidence="1 2">
    <name type="scientific">Methylobacterium platani</name>
    <dbReference type="NCBI Taxonomy" id="427683"/>
    <lineage>
        <taxon>Bacteria</taxon>
        <taxon>Pseudomonadati</taxon>
        <taxon>Pseudomonadota</taxon>
        <taxon>Alphaproteobacteria</taxon>
        <taxon>Hyphomicrobiales</taxon>
        <taxon>Methylobacteriaceae</taxon>
        <taxon>Methylobacterium</taxon>
    </lineage>
</organism>
<dbReference type="AlphaFoldDB" id="A0A179S655"/>
<protein>
    <submittedName>
        <fullName evidence="1">Uncharacterized protein</fullName>
    </submittedName>
</protein>